<evidence type="ECO:0000313" key="2">
    <source>
        <dbReference type="Proteomes" id="UP001060170"/>
    </source>
</evidence>
<proteinExistence type="predicted"/>
<organism evidence="1 2">
    <name type="scientific">Puccinia striiformis f. sp. tritici</name>
    <dbReference type="NCBI Taxonomy" id="168172"/>
    <lineage>
        <taxon>Eukaryota</taxon>
        <taxon>Fungi</taxon>
        <taxon>Dikarya</taxon>
        <taxon>Basidiomycota</taxon>
        <taxon>Pucciniomycotina</taxon>
        <taxon>Pucciniomycetes</taxon>
        <taxon>Pucciniales</taxon>
        <taxon>Pucciniaceae</taxon>
        <taxon>Puccinia</taxon>
    </lineage>
</organism>
<comment type="caution">
    <text evidence="1">The sequence shown here is derived from an EMBL/GenBank/DDBJ whole genome shotgun (WGS) entry which is preliminary data.</text>
</comment>
<dbReference type="EMBL" id="CM045877">
    <property type="protein sequence ID" value="KAI7940578.1"/>
    <property type="molecule type" value="Genomic_DNA"/>
</dbReference>
<evidence type="ECO:0000313" key="1">
    <source>
        <dbReference type="EMBL" id="KAI7940578.1"/>
    </source>
</evidence>
<protein>
    <submittedName>
        <fullName evidence="1">Uncharacterized protein</fullName>
    </submittedName>
</protein>
<reference evidence="2" key="2">
    <citation type="journal article" date="2018" name="Mol. Plant Microbe Interact.">
        <title>Genome sequence resources for the wheat stripe rust pathogen (Puccinia striiformis f. sp. tritici) and the barley stripe rust pathogen (Puccinia striiformis f. sp. hordei).</title>
        <authorList>
            <person name="Xia C."/>
            <person name="Wang M."/>
            <person name="Yin C."/>
            <person name="Cornejo O.E."/>
            <person name="Hulbert S.H."/>
            <person name="Chen X."/>
        </authorList>
    </citation>
    <scope>NUCLEOTIDE SEQUENCE [LARGE SCALE GENOMIC DNA]</scope>
    <source>
        <strain evidence="2">93-210</strain>
    </source>
</reference>
<accession>A0ACC0DWL9</accession>
<reference evidence="2" key="1">
    <citation type="journal article" date="2018" name="BMC Genomics">
        <title>Genomic insights into host adaptation between the wheat stripe rust pathogen (Puccinia striiformis f. sp. tritici) and the barley stripe rust pathogen (Puccinia striiformis f. sp. hordei).</title>
        <authorList>
            <person name="Xia C."/>
            <person name="Wang M."/>
            <person name="Yin C."/>
            <person name="Cornejo O.E."/>
            <person name="Hulbert S.H."/>
            <person name="Chen X."/>
        </authorList>
    </citation>
    <scope>NUCLEOTIDE SEQUENCE [LARGE SCALE GENOMIC DNA]</scope>
    <source>
        <strain evidence="2">93-210</strain>
    </source>
</reference>
<gene>
    <name evidence="1" type="ORF">MJO28_012863</name>
</gene>
<sequence length="67" mass="7756">MGWQELLIPFEDPFRQRISPVELFNYPESSIEPQSPQRNIRRGIRTSPRPYNAQEPLSPHLSLPPSG</sequence>
<reference evidence="1 2" key="3">
    <citation type="journal article" date="2022" name="Microbiol. Spectr.">
        <title>Folding features and dynamics of 3D genome architecture in plant fungal pathogens.</title>
        <authorList>
            <person name="Xia C."/>
        </authorList>
    </citation>
    <scope>NUCLEOTIDE SEQUENCE [LARGE SCALE GENOMIC DNA]</scope>
    <source>
        <strain evidence="1 2">93-210</strain>
    </source>
</reference>
<name>A0ACC0DWL9_9BASI</name>
<dbReference type="Proteomes" id="UP001060170">
    <property type="component" value="Chromosome 13"/>
</dbReference>
<keyword evidence="2" id="KW-1185">Reference proteome</keyword>